<accession>A0AAV2DAV2</accession>
<gene>
    <name evidence="2" type="ORF">LTRI10_LOCUS13102</name>
</gene>
<evidence type="ECO:0000313" key="3">
    <source>
        <dbReference type="Proteomes" id="UP001497516"/>
    </source>
</evidence>
<protein>
    <submittedName>
        <fullName evidence="2">Uncharacterized protein</fullName>
    </submittedName>
</protein>
<name>A0AAV2DAV2_9ROSI</name>
<dbReference type="EMBL" id="OZ034815">
    <property type="protein sequence ID" value="CAL1371015.1"/>
    <property type="molecule type" value="Genomic_DNA"/>
</dbReference>
<feature type="compositionally biased region" description="Basic and acidic residues" evidence="1">
    <location>
        <begin position="16"/>
        <end position="32"/>
    </location>
</feature>
<dbReference type="AlphaFoldDB" id="A0AAV2DAV2"/>
<evidence type="ECO:0000256" key="1">
    <source>
        <dbReference type="SAM" id="MobiDB-lite"/>
    </source>
</evidence>
<proteinExistence type="predicted"/>
<keyword evidence="3" id="KW-1185">Reference proteome</keyword>
<reference evidence="2 3" key="1">
    <citation type="submission" date="2024-04" db="EMBL/GenBank/DDBJ databases">
        <authorList>
            <person name="Fracassetti M."/>
        </authorList>
    </citation>
    <scope>NUCLEOTIDE SEQUENCE [LARGE SCALE GENOMIC DNA]</scope>
</reference>
<evidence type="ECO:0000313" key="2">
    <source>
        <dbReference type="EMBL" id="CAL1371015.1"/>
    </source>
</evidence>
<organism evidence="2 3">
    <name type="scientific">Linum trigynum</name>
    <dbReference type="NCBI Taxonomy" id="586398"/>
    <lineage>
        <taxon>Eukaryota</taxon>
        <taxon>Viridiplantae</taxon>
        <taxon>Streptophyta</taxon>
        <taxon>Embryophyta</taxon>
        <taxon>Tracheophyta</taxon>
        <taxon>Spermatophyta</taxon>
        <taxon>Magnoliopsida</taxon>
        <taxon>eudicotyledons</taxon>
        <taxon>Gunneridae</taxon>
        <taxon>Pentapetalae</taxon>
        <taxon>rosids</taxon>
        <taxon>fabids</taxon>
        <taxon>Malpighiales</taxon>
        <taxon>Linaceae</taxon>
        <taxon>Linum</taxon>
    </lineage>
</organism>
<sequence length="86" mass="9781">MKDQLNMIVKIWSAKGKEAVSNDEETHSKNDNHFGSPKGEGSDVKILIVPPKDEHDKNNVGPLKYVNVKKEDKLERAQIETLLREK</sequence>
<feature type="region of interest" description="Disordered" evidence="1">
    <location>
        <begin position="16"/>
        <end position="44"/>
    </location>
</feature>
<dbReference type="Proteomes" id="UP001497516">
    <property type="component" value="Chromosome 2"/>
</dbReference>